<proteinExistence type="predicted"/>
<dbReference type="PANTHER" id="PTHR45913">
    <property type="entry name" value="EPM2A-INTERACTING PROTEIN 1"/>
    <property type="match status" value="1"/>
</dbReference>
<keyword evidence="2" id="KW-1185">Reference proteome</keyword>
<gene>
    <name evidence="1" type="ORF">MHI_LOCUS65213</name>
</gene>
<organism evidence="1 2">
    <name type="scientific">Heterotrigona itama</name>
    <dbReference type="NCBI Taxonomy" id="395501"/>
    <lineage>
        <taxon>Eukaryota</taxon>
        <taxon>Metazoa</taxon>
        <taxon>Ecdysozoa</taxon>
        <taxon>Arthropoda</taxon>
        <taxon>Hexapoda</taxon>
        <taxon>Insecta</taxon>
        <taxon>Pterygota</taxon>
        <taxon>Neoptera</taxon>
        <taxon>Endopterygota</taxon>
        <taxon>Hymenoptera</taxon>
        <taxon>Apocrita</taxon>
        <taxon>Aculeata</taxon>
        <taxon>Apoidea</taxon>
        <taxon>Anthophila</taxon>
        <taxon>Apidae</taxon>
        <taxon>Heterotrigona</taxon>
    </lineage>
</organism>
<accession>A0A6V7GU23</accession>
<protein>
    <recommendedName>
        <fullName evidence="3">DUF4371 domain-containing protein</fullName>
    </recommendedName>
</protein>
<feature type="non-terminal residue" evidence="1">
    <location>
        <position position="1"/>
    </location>
</feature>
<dbReference type="AlphaFoldDB" id="A0A6V7GU23"/>
<name>A0A6V7GU23_9HYME</name>
<dbReference type="Proteomes" id="UP000752696">
    <property type="component" value="Unassembled WGS sequence"/>
</dbReference>
<dbReference type="PANTHER" id="PTHR45913:SF5">
    <property type="entry name" value="GENERAL TRANSCRIPTION FACTOR II-I REPEAT DOMAIN-CONTAINING PROTEIN 2A-LIKE PROTEIN"/>
    <property type="match status" value="1"/>
</dbReference>
<comment type="caution">
    <text evidence="1">The sequence shown here is derived from an EMBL/GenBank/DDBJ whole genome shotgun (WGS) entry which is preliminary data.</text>
</comment>
<evidence type="ECO:0008006" key="3">
    <source>
        <dbReference type="Google" id="ProtNLM"/>
    </source>
</evidence>
<dbReference type="EMBL" id="CAJDYZ010001202">
    <property type="protein sequence ID" value="CAD1468719.1"/>
    <property type="molecule type" value="Genomic_DNA"/>
</dbReference>
<dbReference type="OrthoDB" id="8195826at2759"/>
<reference evidence="1" key="1">
    <citation type="submission" date="2020-07" db="EMBL/GenBank/DDBJ databases">
        <authorList>
            <person name="Nazaruddin N."/>
        </authorList>
    </citation>
    <scope>NUCLEOTIDE SEQUENCE</scope>
</reference>
<evidence type="ECO:0000313" key="1">
    <source>
        <dbReference type="EMBL" id="CAD1468719.1"/>
    </source>
</evidence>
<sequence>LGSLIRMEKGTTTGKDLHNELKSMLENLSILLDKIVGISTDGAPAMASMNGNLCAKILNILNVTTPVIKLINFLKSRALNHRQFKEFLKDLGSEYGDVIYNTEVR</sequence>
<evidence type="ECO:0000313" key="2">
    <source>
        <dbReference type="Proteomes" id="UP000752696"/>
    </source>
</evidence>